<feature type="domain" description="Solute-binding protein family 5" evidence="3">
    <location>
        <begin position="75"/>
        <end position="441"/>
    </location>
</feature>
<evidence type="ECO:0000256" key="1">
    <source>
        <dbReference type="ARBA" id="ARBA00004418"/>
    </source>
</evidence>
<evidence type="ECO:0000256" key="2">
    <source>
        <dbReference type="ARBA" id="ARBA00005695"/>
    </source>
</evidence>
<comment type="similarity">
    <text evidence="2">Belongs to the bacterial solute-binding protein 5 family.</text>
</comment>
<dbReference type="Pfam" id="PF00496">
    <property type="entry name" value="SBP_bac_5"/>
    <property type="match status" value="1"/>
</dbReference>
<name>A0A5C8PRN5_9HYPH</name>
<dbReference type="GO" id="GO:0015833">
    <property type="term" value="P:peptide transport"/>
    <property type="evidence" value="ECO:0007669"/>
    <property type="project" value="TreeGrafter"/>
</dbReference>
<sequence length="530" mass="59252">MLRRRTFASSLLAAPAVWPLRDALAQTPRDTLVMAAQLDDIISLDPHESFEFKGNETTTNIYEKLLTTLNEAPDKIVGELAESWEASPDGLTHTFRLKAGRKFASGNPITAQDAEYSLRRAVTMNKTPAFILTQFGLNGQNATEKIRATDDRTIAITIAEPVSPSFFHYCLSANVGAIVDRKVVEANKQGDDWGNGWLKTHSAGSGPYVLRTWRASETVTLEANPNYAGQVRNRRVVTRHVAEPSNQLLLLQRGDVDIARNLGPDQLRTLASDKGFKIQRAQKAANMYICMNQRHPELAKPQVREALKWAVDYEAIQRNIVSTTYDVHQSILPTGFLGAIDDKPYRFDPAKAKALLAEAGVPNGFSVTFDYSPVQPWGDIAQAVQATFGQIGVKLNLLPGEMRQVITRMRARQHEMLMLYWSPDYMDPHSNAEAFTLNPDNGDNPRAKTLAWRNSWSVPEFNERIAAAVRERDSAKRAELYRSLQRDHLRTSPFIIMLQAIETAAMRANVSGLDIGPINDRIYYADTTKT</sequence>
<dbReference type="GO" id="GO:0030288">
    <property type="term" value="C:outer membrane-bounded periplasmic space"/>
    <property type="evidence" value="ECO:0007669"/>
    <property type="project" value="UniProtKB-ARBA"/>
</dbReference>
<dbReference type="Gene3D" id="3.10.105.10">
    <property type="entry name" value="Dipeptide-binding Protein, Domain 3"/>
    <property type="match status" value="1"/>
</dbReference>
<comment type="caution">
    <text evidence="4">The sequence shown here is derived from an EMBL/GenBank/DDBJ whole genome shotgun (WGS) entry which is preliminary data.</text>
</comment>
<evidence type="ECO:0000313" key="4">
    <source>
        <dbReference type="EMBL" id="TXL78844.1"/>
    </source>
</evidence>
<proteinExistence type="inferred from homology"/>
<dbReference type="RefSeq" id="WP_147846317.1">
    <property type="nucleotide sequence ID" value="NZ_VDUZ01000006.1"/>
</dbReference>
<evidence type="ECO:0000313" key="5">
    <source>
        <dbReference type="Proteomes" id="UP000321638"/>
    </source>
</evidence>
<dbReference type="Proteomes" id="UP000321638">
    <property type="component" value="Unassembled WGS sequence"/>
</dbReference>
<dbReference type="InterPro" id="IPR030678">
    <property type="entry name" value="Peptide/Ni-bd"/>
</dbReference>
<dbReference type="OrthoDB" id="9803988at2"/>
<protein>
    <submittedName>
        <fullName evidence="4">ABC transporter substrate-binding protein</fullName>
    </submittedName>
</protein>
<accession>A0A5C8PRN5</accession>
<comment type="subcellular location">
    <subcellularLocation>
        <location evidence="1">Periplasm</location>
    </subcellularLocation>
</comment>
<dbReference type="Gene3D" id="3.40.190.10">
    <property type="entry name" value="Periplasmic binding protein-like II"/>
    <property type="match status" value="1"/>
</dbReference>
<dbReference type="PANTHER" id="PTHR30290">
    <property type="entry name" value="PERIPLASMIC BINDING COMPONENT OF ABC TRANSPORTER"/>
    <property type="match status" value="1"/>
</dbReference>
<dbReference type="GO" id="GO:1904680">
    <property type="term" value="F:peptide transmembrane transporter activity"/>
    <property type="evidence" value="ECO:0007669"/>
    <property type="project" value="TreeGrafter"/>
</dbReference>
<dbReference type="InterPro" id="IPR039424">
    <property type="entry name" value="SBP_5"/>
</dbReference>
<dbReference type="AlphaFoldDB" id="A0A5C8PRN5"/>
<dbReference type="CDD" id="cd08512">
    <property type="entry name" value="PBP2_NikA_DppA_OppA_like_7"/>
    <property type="match status" value="1"/>
</dbReference>
<organism evidence="4 5">
    <name type="scientific">Vineibacter terrae</name>
    <dbReference type="NCBI Taxonomy" id="2586908"/>
    <lineage>
        <taxon>Bacteria</taxon>
        <taxon>Pseudomonadati</taxon>
        <taxon>Pseudomonadota</taxon>
        <taxon>Alphaproteobacteria</taxon>
        <taxon>Hyphomicrobiales</taxon>
        <taxon>Vineibacter</taxon>
    </lineage>
</organism>
<dbReference type="Gene3D" id="3.90.76.10">
    <property type="entry name" value="Dipeptide-binding Protein, Domain 1"/>
    <property type="match status" value="1"/>
</dbReference>
<dbReference type="EMBL" id="VDUZ01000006">
    <property type="protein sequence ID" value="TXL78844.1"/>
    <property type="molecule type" value="Genomic_DNA"/>
</dbReference>
<dbReference type="SUPFAM" id="SSF53850">
    <property type="entry name" value="Periplasmic binding protein-like II"/>
    <property type="match status" value="1"/>
</dbReference>
<dbReference type="InterPro" id="IPR000914">
    <property type="entry name" value="SBP_5_dom"/>
</dbReference>
<dbReference type="GO" id="GO:0043190">
    <property type="term" value="C:ATP-binding cassette (ABC) transporter complex"/>
    <property type="evidence" value="ECO:0007669"/>
    <property type="project" value="InterPro"/>
</dbReference>
<dbReference type="PIRSF" id="PIRSF002741">
    <property type="entry name" value="MppA"/>
    <property type="match status" value="1"/>
</dbReference>
<reference evidence="4 5" key="1">
    <citation type="submission" date="2019-06" db="EMBL/GenBank/DDBJ databases">
        <title>New taxonomy in bacterial strain CC-CFT640, isolated from vineyard.</title>
        <authorList>
            <person name="Lin S.-Y."/>
            <person name="Tsai C.-F."/>
            <person name="Young C.-C."/>
        </authorList>
    </citation>
    <scope>NUCLEOTIDE SEQUENCE [LARGE SCALE GENOMIC DNA]</scope>
    <source>
        <strain evidence="4 5">CC-CFT640</strain>
    </source>
</reference>
<gene>
    <name evidence="4" type="ORF">FHP25_07590</name>
</gene>
<evidence type="ECO:0000259" key="3">
    <source>
        <dbReference type="Pfam" id="PF00496"/>
    </source>
</evidence>
<keyword evidence="5" id="KW-1185">Reference proteome</keyword>